<name>A0A8T1CHK5_9STRA</name>
<proteinExistence type="predicted"/>
<evidence type="ECO:0000259" key="2">
    <source>
        <dbReference type="Pfam" id="PF19259"/>
    </source>
</evidence>
<dbReference type="Pfam" id="PF19259">
    <property type="entry name" value="Ty3_capsid"/>
    <property type="match status" value="1"/>
</dbReference>
<dbReference type="VEuPathDB" id="FungiDB:PC110_g16335"/>
<protein>
    <recommendedName>
        <fullName evidence="2">Ty3 transposon capsid-like protein domain-containing protein</fullName>
    </recommendedName>
</protein>
<organism evidence="3 4">
    <name type="scientific">Phytophthora cactorum</name>
    <dbReference type="NCBI Taxonomy" id="29920"/>
    <lineage>
        <taxon>Eukaryota</taxon>
        <taxon>Sar</taxon>
        <taxon>Stramenopiles</taxon>
        <taxon>Oomycota</taxon>
        <taxon>Peronosporomycetes</taxon>
        <taxon>Peronosporales</taxon>
        <taxon>Peronosporaceae</taxon>
        <taxon>Phytophthora</taxon>
    </lineage>
</organism>
<feature type="domain" description="Ty3 transposon capsid-like protein" evidence="2">
    <location>
        <begin position="53"/>
        <end position="121"/>
    </location>
</feature>
<reference evidence="3" key="1">
    <citation type="submission" date="2018-10" db="EMBL/GenBank/DDBJ databases">
        <title>Effector identification in a new, highly contiguous assembly of the strawberry crown rot pathogen Phytophthora cactorum.</title>
        <authorList>
            <person name="Armitage A.D."/>
            <person name="Nellist C.F."/>
            <person name="Bates H."/>
            <person name="Vickerstaff R.J."/>
            <person name="Harrison R.J."/>
        </authorList>
    </citation>
    <scope>NUCLEOTIDE SEQUENCE</scope>
    <source>
        <strain evidence="3">4040</strain>
    </source>
</reference>
<comment type="caution">
    <text evidence="3">The sequence shown here is derived from an EMBL/GenBank/DDBJ whole genome shotgun (WGS) entry which is preliminary data.</text>
</comment>
<dbReference type="EMBL" id="RCMK01000558">
    <property type="protein sequence ID" value="KAG2922034.1"/>
    <property type="molecule type" value="Genomic_DNA"/>
</dbReference>
<evidence type="ECO:0000256" key="1">
    <source>
        <dbReference type="SAM" id="MobiDB-lite"/>
    </source>
</evidence>
<dbReference type="AlphaFoldDB" id="A0A8T1CHK5"/>
<dbReference type="Proteomes" id="UP000736787">
    <property type="component" value="Unassembled WGS sequence"/>
</dbReference>
<dbReference type="InterPro" id="IPR045358">
    <property type="entry name" value="Ty3_capsid"/>
</dbReference>
<feature type="region of interest" description="Disordered" evidence="1">
    <location>
        <begin position="232"/>
        <end position="255"/>
    </location>
</feature>
<gene>
    <name evidence="3" type="ORF">PC117_g16079</name>
</gene>
<sequence length="255" mass="28924">MADRTRVPSNLPKYTGKRGEDVREWPFQIENACRINNIPVEDTSSRLPGIAGSAMEKPASGWFLHWSSTTREEEHTWGIFREHVLQHFVASNYQSVLREKLQRLKQTSDIETYNGEYSALIFRVEVQMDSPSVVREQQGNAAAGKGSVVKDGVELSERGGTAREARDSSSTKGKETIVEKMFTIGIVDETGVQTKYITRKKLRKFLRIKTKSPDEPDFMLVLSNETIKQVARSLQRRDQPDNVGSAKAQRYLETD</sequence>
<evidence type="ECO:0000313" key="4">
    <source>
        <dbReference type="Proteomes" id="UP000736787"/>
    </source>
</evidence>
<evidence type="ECO:0000313" key="3">
    <source>
        <dbReference type="EMBL" id="KAG2922034.1"/>
    </source>
</evidence>
<accession>A0A8T1CHK5</accession>